<gene>
    <name evidence="3" type="ORF">V5N11_009790</name>
    <name evidence="4" type="ORF">V5N11_019298</name>
</gene>
<keyword evidence="5" id="KW-1185">Reference proteome</keyword>
<protein>
    <submittedName>
        <fullName evidence="3">Heavy metal-associated isoprenylated plant protein 33</fullName>
    </submittedName>
</protein>
<dbReference type="AlphaFoldDB" id="A0ABD0Z1Q0"/>
<accession>A0ABD0Z1Q0</accession>
<dbReference type="PANTHER" id="PTHR45868:SF35">
    <property type="entry name" value="HYDROXYPROLINE-RICH GLYCOPROTEIN FAMILY PROTEIN"/>
    <property type="match status" value="1"/>
</dbReference>
<keyword evidence="1" id="KW-0479">Metal-binding</keyword>
<evidence type="ECO:0000313" key="4">
    <source>
        <dbReference type="EMBL" id="KAL1225562.1"/>
    </source>
</evidence>
<evidence type="ECO:0000256" key="2">
    <source>
        <dbReference type="SAM" id="MobiDB-lite"/>
    </source>
</evidence>
<feature type="compositionally biased region" description="Pro residues" evidence="2">
    <location>
        <begin position="127"/>
        <end position="146"/>
    </location>
</feature>
<name>A0ABD0Z1Q0_CARAN</name>
<organism evidence="3 5">
    <name type="scientific">Cardamine amara subsp. amara</name>
    <dbReference type="NCBI Taxonomy" id="228776"/>
    <lineage>
        <taxon>Eukaryota</taxon>
        <taxon>Viridiplantae</taxon>
        <taxon>Streptophyta</taxon>
        <taxon>Embryophyta</taxon>
        <taxon>Tracheophyta</taxon>
        <taxon>Spermatophyta</taxon>
        <taxon>Magnoliopsida</taxon>
        <taxon>eudicotyledons</taxon>
        <taxon>Gunneridae</taxon>
        <taxon>Pentapetalae</taxon>
        <taxon>rosids</taxon>
        <taxon>malvids</taxon>
        <taxon>Brassicales</taxon>
        <taxon>Brassicaceae</taxon>
        <taxon>Cardamineae</taxon>
        <taxon>Cardamine</taxon>
    </lineage>
</organism>
<dbReference type="Proteomes" id="UP001558713">
    <property type="component" value="Unassembled WGS sequence"/>
</dbReference>
<evidence type="ECO:0000256" key="1">
    <source>
        <dbReference type="ARBA" id="ARBA00022723"/>
    </source>
</evidence>
<comment type="caution">
    <text evidence="3">The sequence shown here is derived from an EMBL/GenBank/DDBJ whole genome shotgun (WGS) entry which is preliminary data.</text>
</comment>
<dbReference type="EMBL" id="JBANAX010000027">
    <property type="protein sequence ID" value="KAL1225562.1"/>
    <property type="molecule type" value="Genomic_DNA"/>
</dbReference>
<dbReference type="EMBL" id="JBANAX010000918">
    <property type="protein sequence ID" value="KAL1188623.1"/>
    <property type="molecule type" value="Genomic_DNA"/>
</dbReference>
<evidence type="ECO:0000313" key="5">
    <source>
        <dbReference type="Proteomes" id="UP001558713"/>
    </source>
</evidence>
<dbReference type="GO" id="GO:0046872">
    <property type="term" value="F:metal ion binding"/>
    <property type="evidence" value="ECO:0007669"/>
    <property type="project" value="UniProtKB-KW"/>
</dbReference>
<evidence type="ECO:0000313" key="3">
    <source>
        <dbReference type="EMBL" id="KAL1188623.1"/>
    </source>
</evidence>
<reference evidence="3 5" key="1">
    <citation type="submission" date="2024-04" db="EMBL/GenBank/DDBJ databases">
        <title>Genome assembly C_amara_ONT_v2.</title>
        <authorList>
            <person name="Yant L."/>
            <person name="Moore C."/>
            <person name="Slenker M."/>
        </authorList>
    </citation>
    <scope>NUCLEOTIDE SEQUENCE [LARGE SCALE GENOMIC DNA]</scope>
    <source>
        <tissue evidence="3">Leaf</tissue>
    </source>
</reference>
<proteinExistence type="predicted"/>
<dbReference type="PANTHER" id="PTHR45868">
    <property type="entry name" value="HEAVY METAL-ASSOCIATED ISOPRENYLATED PLANT PROTEIN 33-RELATED"/>
    <property type="match status" value="1"/>
</dbReference>
<sequence>MESSSNHMACLLKIESPTPGWRNSLKKLLETINDVNFMIDKRSKTIYVSGKIDPQIILEKIIKSGKNAIIVWSNNGQNKPPENRKDNLMEQYYHVSPGLMNVPNGFSNYPPPCMMNYQSQPHYQHFAPPPPYPRQVHPQPPPPPPYQFHESKPVAKSFPPTPPPPKNFVMGDLQLGCIIM</sequence>
<feature type="region of interest" description="Disordered" evidence="2">
    <location>
        <begin position="124"/>
        <end position="166"/>
    </location>
</feature>